<dbReference type="Proteomes" id="UP000596661">
    <property type="component" value="Chromosome 4"/>
</dbReference>
<dbReference type="Gramene" id="evm.model.04.887">
    <property type="protein sequence ID" value="cds.evm.model.04.887"/>
    <property type="gene ID" value="evm.TU.04.887"/>
</dbReference>
<evidence type="ECO:0008006" key="3">
    <source>
        <dbReference type="Google" id="ProtNLM"/>
    </source>
</evidence>
<reference evidence="1" key="2">
    <citation type="submission" date="2021-03" db="UniProtKB">
        <authorList>
            <consortium name="EnsemblPlants"/>
        </authorList>
    </citation>
    <scope>IDENTIFICATION</scope>
</reference>
<name>A0A803PJ42_CANSA</name>
<keyword evidence="2" id="KW-1185">Reference proteome</keyword>
<accession>A0A803PJ42</accession>
<organism evidence="1 2">
    <name type="scientific">Cannabis sativa</name>
    <name type="common">Hemp</name>
    <name type="synonym">Marijuana</name>
    <dbReference type="NCBI Taxonomy" id="3483"/>
    <lineage>
        <taxon>Eukaryota</taxon>
        <taxon>Viridiplantae</taxon>
        <taxon>Streptophyta</taxon>
        <taxon>Embryophyta</taxon>
        <taxon>Tracheophyta</taxon>
        <taxon>Spermatophyta</taxon>
        <taxon>Magnoliopsida</taxon>
        <taxon>eudicotyledons</taxon>
        <taxon>Gunneridae</taxon>
        <taxon>Pentapetalae</taxon>
        <taxon>rosids</taxon>
        <taxon>fabids</taxon>
        <taxon>Rosales</taxon>
        <taxon>Cannabaceae</taxon>
        <taxon>Cannabis</taxon>
    </lineage>
</organism>
<evidence type="ECO:0000313" key="1">
    <source>
        <dbReference type="EnsemblPlants" id="cds.evm.model.04.887"/>
    </source>
</evidence>
<proteinExistence type="predicted"/>
<dbReference type="EMBL" id="UZAU01000369">
    <property type="status" value="NOT_ANNOTATED_CDS"/>
    <property type="molecule type" value="Genomic_DNA"/>
</dbReference>
<sequence length="303" mass="35337">MASASKFDITKEIRSRRSSSSFAARCGGLGIRRFKDMNLALLAKLFWMVMKEEDKVSVKDLFLGESRVRNERLIRKCFDEEIVDDMLKIKPLHGGLDVLFWKAAKLGIFSIKSAYWISQQHRFKDPSEMWWWINLEDDELKIFTVCVCDTIWKWQNELIFKDKRYEMELNFRDSLSRYNEFSCNCFWYEQVEVTDKNLQRHLYQSKEDFWCCKVDASVIAEEVGFAIFHMNAQVFESWVAVGFSSIYGVMERELSGIALALQMARDKEVSKIMIKIDSKTAATTFGVGLFRLVGAPILCSLFV</sequence>
<dbReference type="AlphaFoldDB" id="A0A803PJ42"/>
<protein>
    <recommendedName>
        <fullName evidence="3">RNase H type-1 domain-containing protein</fullName>
    </recommendedName>
</protein>
<reference evidence="1" key="1">
    <citation type="submission" date="2018-11" db="EMBL/GenBank/DDBJ databases">
        <authorList>
            <person name="Grassa J C."/>
        </authorList>
    </citation>
    <scope>NUCLEOTIDE SEQUENCE [LARGE SCALE GENOMIC DNA]</scope>
</reference>
<evidence type="ECO:0000313" key="2">
    <source>
        <dbReference type="Proteomes" id="UP000596661"/>
    </source>
</evidence>
<dbReference type="EnsemblPlants" id="evm.model.04.887">
    <property type="protein sequence ID" value="cds.evm.model.04.887"/>
    <property type="gene ID" value="evm.TU.04.887"/>
</dbReference>